<evidence type="ECO:0000259" key="1">
    <source>
        <dbReference type="Pfam" id="PF01243"/>
    </source>
</evidence>
<dbReference type="AlphaFoldDB" id="A0A9W4GWH0"/>
<reference evidence="2" key="1">
    <citation type="submission" date="2021-06" db="EMBL/GenBank/DDBJ databases">
        <authorList>
            <person name="Arsene-Ploetze F."/>
        </authorList>
    </citation>
    <scope>NUCLEOTIDE SEQUENCE</scope>
    <source>
        <strain evidence="2">SBRY1</strain>
    </source>
</reference>
<protein>
    <submittedName>
        <fullName evidence="2">Pyridoxamine 5'-phosphate oxidase</fullName>
    </submittedName>
</protein>
<dbReference type="Proteomes" id="UP001153328">
    <property type="component" value="Unassembled WGS sequence"/>
</dbReference>
<keyword evidence="3" id="KW-1185">Reference proteome</keyword>
<name>A0A9W4GWH0_9ACTN</name>
<dbReference type="InterPro" id="IPR012349">
    <property type="entry name" value="Split_barrel_FMN-bd"/>
</dbReference>
<evidence type="ECO:0000313" key="2">
    <source>
        <dbReference type="EMBL" id="CAG7597630.1"/>
    </source>
</evidence>
<dbReference type="SUPFAM" id="SSF50475">
    <property type="entry name" value="FMN-binding split barrel"/>
    <property type="match status" value="1"/>
</dbReference>
<proteinExistence type="predicted"/>
<evidence type="ECO:0000313" key="3">
    <source>
        <dbReference type="Proteomes" id="UP001153328"/>
    </source>
</evidence>
<accession>A0A9W4GWH0</accession>
<dbReference type="EMBL" id="CAJVAX010000001">
    <property type="protein sequence ID" value="CAG7597630.1"/>
    <property type="molecule type" value="Genomic_DNA"/>
</dbReference>
<dbReference type="Gene3D" id="2.30.110.10">
    <property type="entry name" value="Electron Transport, Fmn-binding Protein, Chain A"/>
    <property type="match status" value="1"/>
</dbReference>
<gene>
    <name evidence="2" type="ORF">SBRY_10096</name>
</gene>
<dbReference type="Pfam" id="PF01243">
    <property type="entry name" value="PNPOx_N"/>
    <property type="match status" value="1"/>
</dbReference>
<sequence length="154" mass="17024">MTENEQPAGPRSREERRRNAVRLLETELDVWVATADAGGVPTLVPLTYLWDGEAVWLSTRPENPTGANLAASGMVRLCLGTTRDVVHIEGSATAFTAEELPDGVGDAFAAKDGWDPRKEQGYDFYRVDLEQLRAWGTVPELKGRLLMKAGRWLV</sequence>
<dbReference type="RefSeq" id="WP_205046972.1">
    <property type="nucleotide sequence ID" value="NZ_CAJVAX010000001.1"/>
</dbReference>
<comment type="caution">
    <text evidence="2">The sequence shown here is derived from an EMBL/GenBank/DDBJ whole genome shotgun (WGS) entry which is preliminary data.</text>
</comment>
<organism evidence="2 3">
    <name type="scientific">Actinacidiphila bryophytorum</name>
    <dbReference type="NCBI Taxonomy" id="1436133"/>
    <lineage>
        <taxon>Bacteria</taxon>
        <taxon>Bacillati</taxon>
        <taxon>Actinomycetota</taxon>
        <taxon>Actinomycetes</taxon>
        <taxon>Kitasatosporales</taxon>
        <taxon>Streptomycetaceae</taxon>
        <taxon>Actinacidiphila</taxon>
    </lineage>
</organism>
<dbReference type="InterPro" id="IPR011576">
    <property type="entry name" value="Pyridox_Oxase_N"/>
</dbReference>
<feature type="domain" description="Pyridoxamine 5'-phosphate oxidase N-terminal" evidence="1">
    <location>
        <begin position="22"/>
        <end position="135"/>
    </location>
</feature>